<comment type="caution">
    <text evidence="1">The sequence shown here is derived from an EMBL/GenBank/DDBJ whole genome shotgun (WGS) entry which is preliminary data.</text>
</comment>
<dbReference type="AlphaFoldDB" id="A8S6F7"/>
<reference evidence="1 2" key="2">
    <citation type="submission" date="2007-09" db="EMBL/GenBank/DDBJ databases">
        <authorList>
            <person name="Fulton L."/>
            <person name="Clifton S."/>
            <person name="Fulton B."/>
            <person name="Xu J."/>
            <person name="Minx P."/>
            <person name="Pepin K.H."/>
            <person name="Johnson M."/>
            <person name="Thiruvilangam P."/>
            <person name="Bhonagiri V."/>
            <person name="Nash W.E."/>
            <person name="Mardis E.R."/>
            <person name="Wilson R.K."/>
        </authorList>
    </citation>
    <scope>NUCLEOTIDE SEQUENCE [LARGE SCALE GENOMIC DNA]</scope>
    <source>
        <strain evidence="1 2">M21/2</strain>
    </source>
</reference>
<dbReference type="HOGENOM" id="CLU_3168314_0_0_9"/>
<sequence length="47" mass="5378">MCYDKGEELLPGGNSPGAAEYIQIYYNPFRPFFLQKPADFVQKEFAS</sequence>
<dbReference type="Proteomes" id="UP000005945">
    <property type="component" value="Unassembled WGS sequence"/>
</dbReference>
<proteinExistence type="predicted"/>
<evidence type="ECO:0000313" key="2">
    <source>
        <dbReference type="Proteomes" id="UP000005945"/>
    </source>
</evidence>
<dbReference type="EMBL" id="ABED02000013">
    <property type="protein sequence ID" value="EDP22979.1"/>
    <property type="molecule type" value="Genomic_DNA"/>
</dbReference>
<gene>
    <name evidence="1" type="ORF">FAEPRAM212_00178</name>
</gene>
<accession>A8S6F7</accession>
<evidence type="ECO:0000313" key="1">
    <source>
        <dbReference type="EMBL" id="EDP22979.1"/>
    </source>
</evidence>
<name>A8S6F7_9FIRM</name>
<organism evidence="1 2">
    <name type="scientific">Faecalibacterium prausnitzii M21/2</name>
    <dbReference type="NCBI Taxonomy" id="411485"/>
    <lineage>
        <taxon>Bacteria</taxon>
        <taxon>Bacillati</taxon>
        <taxon>Bacillota</taxon>
        <taxon>Clostridia</taxon>
        <taxon>Eubacteriales</taxon>
        <taxon>Oscillospiraceae</taxon>
        <taxon>Faecalibacterium</taxon>
    </lineage>
</organism>
<reference evidence="1 2" key="1">
    <citation type="submission" date="2007-09" db="EMBL/GenBank/DDBJ databases">
        <title>Draft genome sequence of Faecalibacterium prausnitzii M21/2.</title>
        <authorList>
            <person name="Sudarsanam P."/>
            <person name="Ley R."/>
            <person name="Guruge J."/>
            <person name="Turnbaugh P.J."/>
            <person name="Mahowald M."/>
            <person name="Liep D."/>
            <person name="Gordon J."/>
        </authorList>
    </citation>
    <scope>NUCLEOTIDE SEQUENCE [LARGE SCALE GENOMIC DNA]</scope>
    <source>
        <strain evidence="1 2">M21/2</strain>
    </source>
</reference>
<protein>
    <submittedName>
        <fullName evidence="1">Uncharacterized protein</fullName>
    </submittedName>
</protein>